<dbReference type="Proteomes" id="UP000014977">
    <property type="component" value="Unassembled WGS sequence"/>
</dbReference>
<sequence>MRQQSILVALKDSKTARSVVQYFAGLPFQADRLDITLLHVFRQQPTSGEETMGEDFLRKDALRARNVLEDARKILVEGGIDPENIHILLDKNPYPTATDGIIDHFSRNVYDMVVIGRRKKSKSEEFVLGDVSIKLVRALEGAAVLVVKTI</sequence>
<evidence type="ECO:0000313" key="4">
    <source>
        <dbReference type="Proteomes" id="UP000014977"/>
    </source>
</evidence>
<proteinExistence type="inferred from homology"/>
<dbReference type="AlphaFoldDB" id="S7UZM0"/>
<evidence type="ECO:0000259" key="2">
    <source>
        <dbReference type="Pfam" id="PF00582"/>
    </source>
</evidence>
<feature type="domain" description="UspA" evidence="2">
    <location>
        <begin position="5"/>
        <end position="147"/>
    </location>
</feature>
<dbReference type="CDD" id="cd00293">
    <property type="entry name" value="USP-like"/>
    <property type="match status" value="1"/>
</dbReference>
<evidence type="ECO:0000256" key="1">
    <source>
        <dbReference type="ARBA" id="ARBA00008791"/>
    </source>
</evidence>
<dbReference type="PANTHER" id="PTHR46268">
    <property type="entry name" value="STRESS RESPONSE PROTEIN NHAX"/>
    <property type="match status" value="1"/>
</dbReference>
<dbReference type="PANTHER" id="PTHR46268:SF6">
    <property type="entry name" value="UNIVERSAL STRESS PROTEIN UP12"/>
    <property type="match status" value="1"/>
</dbReference>
<dbReference type="STRING" id="897.B2D07_14280"/>
<dbReference type="InterPro" id="IPR006016">
    <property type="entry name" value="UspA"/>
</dbReference>
<dbReference type="Pfam" id="PF00582">
    <property type="entry name" value="Usp"/>
    <property type="match status" value="1"/>
</dbReference>
<comment type="caution">
    <text evidence="3">The sequence shown here is derived from an EMBL/GenBank/DDBJ whole genome shotgun (WGS) entry which is preliminary data.</text>
</comment>
<keyword evidence="4" id="KW-1185">Reference proteome</keyword>
<dbReference type="OrthoDB" id="5420527at2"/>
<dbReference type="EMBL" id="ATHJ01000096">
    <property type="protein sequence ID" value="EPR37883.1"/>
    <property type="molecule type" value="Genomic_DNA"/>
</dbReference>
<dbReference type="SUPFAM" id="SSF52402">
    <property type="entry name" value="Adenine nucleotide alpha hydrolases-like"/>
    <property type="match status" value="1"/>
</dbReference>
<evidence type="ECO:0000313" key="3">
    <source>
        <dbReference type="EMBL" id="EPR37883.1"/>
    </source>
</evidence>
<protein>
    <submittedName>
        <fullName evidence="3">UspA domain-containing protein</fullName>
    </submittedName>
</protein>
<accession>S7UZM0</accession>
<name>S7UZM0_DESML</name>
<reference evidence="3 4" key="1">
    <citation type="journal article" date="2013" name="Genome Announc.">
        <title>Draft genome sequences for three mercury-methylating, sulfate-reducing bacteria.</title>
        <authorList>
            <person name="Brown S.D."/>
            <person name="Hurt R.A.Jr."/>
            <person name="Gilmour C.C."/>
            <person name="Elias D.A."/>
        </authorList>
    </citation>
    <scope>NUCLEOTIDE SEQUENCE [LARGE SCALE GENOMIC DNA]</scope>
    <source>
        <strain evidence="3 4">DSM 2059</strain>
    </source>
</reference>
<dbReference type="RefSeq" id="WP_020877990.1">
    <property type="nucleotide sequence ID" value="NZ_ATHJ01000096.1"/>
</dbReference>
<dbReference type="InterPro" id="IPR014729">
    <property type="entry name" value="Rossmann-like_a/b/a_fold"/>
</dbReference>
<dbReference type="eggNOG" id="COG0589">
    <property type="taxonomic scope" value="Bacteria"/>
</dbReference>
<comment type="similarity">
    <text evidence="1">Belongs to the universal stress protein A family.</text>
</comment>
<dbReference type="Gene3D" id="3.40.50.620">
    <property type="entry name" value="HUPs"/>
    <property type="match status" value="1"/>
</dbReference>
<gene>
    <name evidence="3" type="ORF">dsmv_2923</name>
</gene>
<organism evidence="3 4">
    <name type="scientific">Desulfococcus multivorans DSM 2059</name>
    <dbReference type="NCBI Taxonomy" id="1121405"/>
    <lineage>
        <taxon>Bacteria</taxon>
        <taxon>Pseudomonadati</taxon>
        <taxon>Thermodesulfobacteriota</taxon>
        <taxon>Desulfobacteria</taxon>
        <taxon>Desulfobacterales</taxon>
        <taxon>Desulfococcaceae</taxon>
        <taxon>Desulfococcus</taxon>
    </lineage>
</organism>